<organism evidence="1 2">
    <name type="scientific">Parabacteroides johnsonii DSM 18315</name>
    <dbReference type="NCBI Taxonomy" id="537006"/>
    <lineage>
        <taxon>Bacteria</taxon>
        <taxon>Pseudomonadati</taxon>
        <taxon>Bacteroidota</taxon>
        <taxon>Bacteroidia</taxon>
        <taxon>Bacteroidales</taxon>
        <taxon>Tannerellaceae</taxon>
        <taxon>Parabacteroides</taxon>
    </lineage>
</organism>
<protein>
    <submittedName>
        <fullName evidence="1">Uncharacterized protein</fullName>
    </submittedName>
</protein>
<evidence type="ECO:0000313" key="1">
    <source>
        <dbReference type="EMBL" id="EEC97302.1"/>
    </source>
</evidence>
<reference evidence="1 2" key="1">
    <citation type="submission" date="2008-10" db="EMBL/GenBank/DDBJ databases">
        <title>Draft genome sequence of Parabacteroides johnsonii (DSM 18315).</title>
        <authorList>
            <person name="Sudarsanam P."/>
            <person name="Ley R."/>
            <person name="Guruge J."/>
            <person name="Turnbaugh P.J."/>
            <person name="Mahowald M."/>
            <person name="Liep D."/>
            <person name="Gordon J."/>
        </authorList>
    </citation>
    <scope>NUCLEOTIDE SEQUENCE [LARGE SCALE GENOMIC DNA]</scope>
    <source>
        <strain evidence="1 2">DSM 18315</strain>
    </source>
</reference>
<accession>B7B8E9</accession>
<dbReference type="AlphaFoldDB" id="B7B8E9"/>
<name>B7B8E9_9BACT</name>
<evidence type="ECO:0000313" key="2">
    <source>
        <dbReference type="Proteomes" id="UP000005510"/>
    </source>
</evidence>
<reference evidence="1 2" key="2">
    <citation type="submission" date="2008-10" db="EMBL/GenBank/DDBJ databases">
        <authorList>
            <person name="Fulton L."/>
            <person name="Clifton S."/>
            <person name="Fulton B."/>
            <person name="Xu J."/>
            <person name="Minx P."/>
            <person name="Pepin K.H."/>
            <person name="Johnson M."/>
            <person name="Bhonagiri V."/>
            <person name="Nash W.E."/>
            <person name="Mardis E.R."/>
            <person name="Wilson R.K."/>
        </authorList>
    </citation>
    <scope>NUCLEOTIDE SEQUENCE [LARGE SCALE GENOMIC DNA]</scope>
    <source>
        <strain evidence="1 2">DSM 18315</strain>
    </source>
</reference>
<proteinExistence type="predicted"/>
<dbReference type="GeneID" id="93408214"/>
<sequence>MAELLNNEEAITKAERWIKRMYHSQVETYPLLLNKKALRKEIEEAEEDIVHNRYISHEDLLKEIKTW</sequence>
<gene>
    <name evidence="1" type="ORF">PRABACTJOHN_01300</name>
</gene>
<dbReference type="Proteomes" id="UP000005510">
    <property type="component" value="Unassembled WGS sequence"/>
</dbReference>
<dbReference type="STRING" id="537006.PRABACTJOHN_01300"/>
<comment type="caution">
    <text evidence="1">The sequence shown here is derived from an EMBL/GenBank/DDBJ whole genome shotgun (WGS) entry which is preliminary data.</text>
</comment>
<dbReference type="HOGENOM" id="CLU_192964_0_0_10"/>
<dbReference type="EMBL" id="ABYH01000111">
    <property type="protein sequence ID" value="EEC97302.1"/>
    <property type="molecule type" value="Genomic_DNA"/>
</dbReference>
<dbReference type="RefSeq" id="WP_008147870.1">
    <property type="nucleotide sequence ID" value="NZ_CP102285.1"/>
</dbReference>